<dbReference type="Gene3D" id="3.40.50.12440">
    <property type="match status" value="1"/>
</dbReference>
<comment type="caution">
    <text evidence="8">The sequence shown here is derived from an EMBL/GenBank/DDBJ whole genome shotgun (WGS) entry which is preliminary data.</text>
</comment>
<dbReference type="InterPro" id="IPR050612">
    <property type="entry name" value="Prok_Mopterin_Oxidored"/>
</dbReference>
<keyword evidence="6" id="KW-0411">Iron-sulfur</keyword>
<evidence type="ECO:0000256" key="5">
    <source>
        <dbReference type="ARBA" id="ARBA00023004"/>
    </source>
</evidence>
<keyword evidence="5" id="KW-0408">Iron</keyword>
<dbReference type="Gene3D" id="2.40.40.20">
    <property type="match status" value="1"/>
</dbReference>
<dbReference type="SUPFAM" id="SSF50692">
    <property type="entry name" value="ADC-like"/>
    <property type="match status" value="1"/>
</dbReference>
<evidence type="ECO:0000313" key="8">
    <source>
        <dbReference type="EMBL" id="MEQ3361721.1"/>
    </source>
</evidence>
<dbReference type="Pfam" id="PF04879">
    <property type="entry name" value="Molybdop_Fe4S4"/>
    <property type="match status" value="1"/>
</dbReference>
<dbReference type="SMART" id="SM00926">
    <property type="entry name" value="Molybdop_Fe4S4"/>
    <property type="match status" value="1"/>
</dbReference>
<dbReference type="PANTHER" id="PTHR43742:SF6">
    <property type="entry name" value="OXIDOREDUCTASE YYAE-RELATED"/>
    <property type="match status" value="1"/>
</dbReference>
<keyword evidence="4" id="KW-0560">Oxidoreductase</keyword>
<accession>A0ABV1J9H1</accession>
<dbReference type="InterPro" id="IPR006963">
    <property type="entry name" value="Mopterin_OxRdtase_4Fe-4S_dom"/>
</dbReference>
<dbReference type="SUPFAM" id="SSF53706">
    <property type="entry name" value="Formate dehydrogenase/DMSO reductase, domains 1-3"/>
    <property type="match status" value="1"/>
</dbReference>
<evidence type="ECO:0000256" key="3">
    <source>
        <dbReference type="ARBA" id="ARBA00022729"/>
    </source>
</evidence>
<evidence type="ECO:0000313" key="9">
    <source>
        <dbReference type="Proteomes" id="UP001487305"/>
    </source>
</evidence>
<dbReference type="Proteomes" id="UP001487305">
    <property type="component" value="Unassembled WGS sequence"/>
</dbReference>
<dbReference type="Pfam" id="PF01568">
    <property type="entry name" value="Molydop_binding"/>
    <property type="match status" value="1"/>
</dbReference>
<dbReference type="PROSITE" id="PS51669">
    <property type="entry name" value="4FE4S_MOW_BIS_MGD"/>
    <property type="match status" value="1"/>
</dbReference>
<gene>
    <name evidence="8" type="ORF">AAA083_01885</name>
</gene>
<evidence type="ECO:0000256" key="6">
    <source>
        <dbReference type="ARBA" id="ARBA00023014"/>
    </source>
</evidence>
<protein>
    <submittedName>
        <fullName evidence="8">Molybdopterin-dependent oxidoreductase</fullName>
    </submittedName>
</protein>
<evidence type="ECO:0000256" key="2">
    <source>
        <dbReference type="ARBA" id="ARBA00022723"/>
    </source>
</evidence>
<dbReference type="NCBIfam" id="TIGR01409">
    <property type="entry name" value="TAT_signal_seq"/>
    <property type="match status" value="1"/>
</dbReference>
<organism evidence="8 9">
    <name type="scientific">Raoultibacter massiliensis</name>
    <dbReference type="NCBI Taxonomy" id="1852371"/>
    <lineage>
        <taxon>Bacteria</taxon>
        <taxon>Bacillati</taxon>
        <taxon>Actinomycetota</taxon>
        <taxon>Coriobacteriia</taxon>
        <taxon>Eggerthellales</taxon>
        <taxon>Eggerthellaceae</taxon>
        <taxon>Raoultibacter</taxon>
    </lineage>
</organism>
<comment type="similarity">
    <text evidence="1">Belongs to the prokaryotic molybdopterin-containing oxidoreductase family.</text>
</comment>
<evidence type="ECO:0000259" key="7">
    <source>
        <dbReference type="PROSITE" id="PS51669"/>
    </source>
</evidence>
<dbReference type="InterPro" id="IPR019546">
    <property type="entry name" value="TAT_signal_bac_arc"/>
</dbReference>
<reference evidence="8 9" key="1">
    <citation type="submission" date="2024-04" db="EMBL/GenBank/DDBJ databases">
        <title>Human intestinal bacterial collection.</title>
        <authorList>
            <person name="Pauvert C."/>
            <person name="Hitch T.C.A."/>
            <person name="Clavel T."/>
        </authorList>
    </citation>
    <scope>NUCLEOTIDE SEQUENCE [LARGE SCALE GENOMIC DNA]</scope>
    <source>
        <strain evidence="8 9">CLA-KB-H42</strain>
    </source>
</reference>
<keyword evidence="9" id="KW-1185">Reference proteome</keyword>
<dbReference type="InterPro" id="IPR006656">
    <property type="entry name" value="Mopterin_OxRdtase"/>
</dbReference>
<evidence type="ECO:0000256" key="4">
    <source>
        <dbReference type="ARBA" id="ARBA00023002"/>
    </source>
</evidence>
<dbReference type="InterPro" id="IPR006657">
    <property type="entry name" value="MoPterin_dinucl-bd_dom"/>
</dbReference>
<name>A0ABV1J9H1_9ACTN</name>
<keyword evidence="2" id="KW-0479">Metal-binding</keyword>
<dbReference type="PROSITE" id="PS51318">
    <property type="entry name" value="TAT"/>
    <property type="match status" value="1"/>
</dbReference>
<dbReference type="PANTHER" id="PTHR43742">
    <property type="entry name" value="TRIMETHYLAMINE-N-OXIDE REDUCTASE"/>
    <property type="match status" value="1"/>
</dbReference>
<dbReference type="RefSeq" id="WP_102376062.1">
    <property type="nucleotide sequence ID" value="NZ_JBBNOP010000001.1"/>
</dbReference>
<dbReference type="Gene3D" id="3.40.228.10">
    <property type="entry name" value="Dimethylsulfoxide Reductase, domain 2"/>
    <property type="match status" value="1"/>
</dbReference>
<proteinExistence type="inferred from homology"/>
<dbReference type="Pfam" id="PF00384">
    <property type="entry name" value="Molybdopterin"/>
    <property type="match status" value="1"/>
</dbReference>
<keyword evidence="3" id="KW-0732">Signal</keyword>
<feature type="domain" description="4Fe-4S Mo/W bis-MGD-type" evidence="7">
    <location>
        <begin position="51"/>
        <end position="109"/>
    </location>
</feature>
<dbReference type="EMBL" id="JBBNOP010000001">
    <property type="protein sequence ID" value="MEQ3361721.1"/>
    <property type="molecule type" value="Genomic_DNA"/>
</dbReference>
<evidence type="ECO:0000256" key="1">
    <source>
        <dbReference type="ARBA" id="ARBA00010312"/>
    </source>
</evidence>
<dbReference type="InterPro" id="IPR009010">
    <property type="entry name" value="Asp_de-COase-like_dom_sf"/>
</dbReference>
<dbReference type="Gene3D" id="3.40.50.740">
    <property type="match status" value="1"/>
</dbReference>
<dbReference type="InterPro" id="IPR006311">
    <property type="entry name" value="TAT_signal"/>
</dbReference>
<sequence length="804" mass="89854">MSGANSPQGGLTRRSFLRTTAAVTGAAALTGAGSMTALAEYNPGQVEAEGEHLARCVCRPNCFGYCNINVHVRDGKVVKTSKRELPEFPEYSRICQRGLTHVERIYNEERLKYPMRRVEGTDRGAGEWERVSWDEAIDEIATKITETQDKYGKQAVAFCSLTGNYGTAVTAMYNRLKCLLGVSTAQPCNDIAIGYAGKIIGDGNDANELTDAVNADTIIVYGANITDAQVHHWHHLKKAQANGTKIVVVDPSYTVIASKADRWISIRPGSDTLLYFGMMNIMMERGAIDEEFMANRTVAPFLVREDDGAFLRDDAGNCLVLEGDSLKAADEAAKPELFAEYVVDGVKCSTALKLQMDIIAEWTPEIVSEKTDIPVETINELVDYYLSGSVYAILGYGPLNYQNGAQMAAAGFMTSFLCGNYGKPGSTYGMLWSFYMGYDYTYGSPVANTTMSFSTIDWVNIAQGSKLMGQDFPVKMAYFYFANPVNTAPNVSDWRDIIFPSLDYIVVADSAMTDTARFADLVLPAAQHFECEDFTTASCTFSMSYNEKAIDPPFEAKSDCDIVRIIADKMGLGGYFEEDDEELCRRLFEVPSNLEMGYSWENLKEKGFLRWAPKETHIAYPEKFGTATGRAEFYTETPKANFGRVGTRVPTEEEVQREHLMIRWEEPSENWYENERMKEYPLSFLSFRGRFRVHSQYFTVGILHEIDPEPILYVNPIDAQARGVEDGGYVEAFNDRGHAVGRAVYSEGIRPGTVAYPKGWQISQHKAGSWSELLNPDFSLWTHANNFPDCICDIRPWNEEGENR</sequence>